<gene>
    <name evidence="5" type="ORF">JOM49_004691</name>
</gene>
<keyword evidence="6" id="KW-1185">Reference proteome</keyword>
<keyword evidence="3" id="KW-0560">Oxidoreductase</keyword>
<sequence length="246" mass="26039">MRKNLVSIALHNEVPLPLISFDAGALPPDAVAGSVRQALAAGYRAIGVRPSGESGAGEAIRDLPREDVFITLTLPGTGTADALASALRMLDTDRIDLVLLERPTAQAWRELTRAQAEAQVRALGVAGLTADGLRDFIDTIGLPAVHRLELHPREPRAELRALHSRHGIVTVAADPLGPGDLPAVLRGLAAKYGKSPAQLVLRWQLELGHAVVVGPGPRTLLAEQLGVFDFELADDDLAVIAELEGT</sequence>
<accession>A0ABS4PUT6</accession>
<evidence type="ECO:0000313" key="5">
    <source>
        <dbReference type="EMBL" id="MBP2183165.1"/>
    </source>
</evidence>
<dbReference type="Pfam" id="PF00248">
    <property type="entry name" value="Aldo_ket_red"/>
    <property type="match status" value="1"/>
</dbReference>
<dbReference type="InterPro" id="IPR023210">
    <property type="entry name" value="NADP_OxRdtase_dom"/>
</dbReference>
<dbReference type="Proteomes" id="UP000741013">
    <property type="component" value="Unassembled WGS sequence"/>
</dbReference>
<evidence type="ECO:0000256" key="1">
    <source>
        <dbReference type="ARBA" id="ARBA00007905"/>
    </source>
</evidence>
<dbReference type="RefSeq" id="WP_209666370.1">
    <property type="nucleotide sequence ID" value="NZ_JAGGMS010000001.1"/>
</dbReference>
<protein>
    <submittedName>
        <fullName evidence="5">Diketogulonate reductase-like aldo/keto reductase</fullName>
    </submittedName>
</protein>
<evidence type="ECO:0000256" key="3">
    <source>
        <dbReference type="ARBA" id="ARBA00023002"/>
    </source>
</evidence>
<name>A0ABS4PUT6_9PSEU</name>
<evidence type="ECO:0000313" key="6">
    <source>
        <dbReference type="Proteomes" id="UP000741013"/>
    </source>
</evidence>
<evidence type="ECO:0000256" key="2">
    <source>
        <dbReference type="ARBA" id="ARBA00022857"/>
    </source>
</evidence>
<keyword evidence="2" id="KW-0521">NADP</keyword>
<dbReference type="InterPro" id="IPR020471">
    <property type="entry name" value="AKR"/>
</dbReference>
<dbReference type="InterPro" id="IPR036812">
    <property type="entry name" value="NAD(P)_OxRdtase_dom_sf"/>
</dbReference>
<comment type="similarity">
    <text evidence="1">Belongs to the aldo/keto reductase family.</text>
</comment>
<dbReference type="Gene3D" id="3.20.20.100">
    <property type="entry name" value="NADP-dependent oxidoreductase domain"/>
    <property type="match status" value="1"/>
</dbReference>
<dbReference type="PRINTS" id="PR00069">
    <property type="entry name" value="ALDKETRDTASE"/>
</dbReference>
<dbReference type="SUPFAM" id="SSF51430">
    <property type="entry name" value="NAD(P)-linked oxidoreductase"/>
    <property type="match status" value="1"/>
</dbReference>
<dbReference type="PANTHER" id="PTHR43827:SF3">
    <property type="entry name" value="NADP-DEPENDENT OXIDOREDUCTASE DOMAIN-CONTAINING PROTEIN"/>
    <property type="match status" value="1"/>
</dbReference>
<dbReference type="EMBL" id="JAGGMS010000001">
    <property type="protein sequence ID" value="MBP2183165.1"/>
    <property type="molecule type" value="Genomic_DNA"/>
</dbReference>
<dbReference type="PANTHER" id="PTHR43827">
    <property type="entry name" value="2,5-DIKETO-D-GLUCONIC ACID REDUCTASE"/>
    <property type="match status" value="1"/>
</dbReference>
<proteinExistence type="inferred from homology"/>
<evidence type="ECO:0000259" key="4">
    <source>
        <dbReference type="Pfam" id="PF00248"/>
    </source>
</evidence>
<comment type="caution">
    <text evidence="5">The sequence shown here is derived from an EMBL/GenBank/DDBJ whole genome shotgun (WGS) entry which is preliminary data.</text>
</comment>
<feature type="domain" description="NADP-dependent oxidoreductase" evidence="4">
    <location>
        <begin position="27"/>
        <end position="243"/>
    </location>
</feature>
<reference evidence="5 6" key="1">
    <citation type="submission" date="2021-03" db="EMBL/GenBank/DDBJ databases">
        <title>Sequencing the genomes of 1000 actinobacteria strains.</title>
        <authorList>
            <person name="Klenk H.-P."/>
        </authorList>
    </citation>
    <scope>NUCLEOTIDE SEQUENCE [LARGE SCALE GENOMIC DNA]</scope>
    <source>
        <strain evidence="5 6">DSM 45510</strain>
    </source>
</reference>
<organism evidence="5 6">
    <name type="scientific">Amycolatopsis magusensis</name>
    <dbReference type="NCBI Taxonomy" id="882444"/>
    <lineage>
        <taxon>Bacteria</taxon>
        <taxon>Bacillati</taxon>
        <taxon>Actinomycetota</taxon>
        <taxon>Actinomycetes</taxon>
        <taxon>Pseudonocardiales</taxon>
        <taxon>Pseudonocardiaceae</taxon>
        <taxon>Amycolatopsis</taxon>
    </lineage>
</organism>